<evidence type="ECO:0000256" key="1">
    <source>
        <dbReference type="ARBA" id="ARBA00004651"/>
    </source>
</evidence>
<gene>
    <name evidence="14" type="ORF">BG04_3034</name>
</gene>
<dbReference type="GeneID" id="93641098"/>
<evidence type="ECO:0000256" key="7">
    <source>
        <dbReference type="ARBA" id="ARBA00022833"/>
    </source>
</evidence>
<dbReference type="GO" id="GO:0006508">
    <property type="term" value="P:proteolysis"/>
    <property type="evidence" value="ECO:0007669"/>
    <property type="project" value="UniProtKB-KW"/>
</dbReference>
<dbReference type="RefSeq" id="WP_230586588.1">
    <property type="nucleotide sequence ID" value="NZ_BCVB01000007.1"/>
</dbReference>
<keyword evidence="2" id="KW-1003">Cell membrane</keyword>
<evidence type="ECO:0000256" key="6">
    <source>
        <dbReference type="ARBA" id="ARBA00022801"/>
    </source>
</evidence>
<keyword evidence="6 11" id="KW-0378">Hydrolase</keyword>
<keyword evidence="5" id="KW-0479">Metal-binding</keyword>
<dbReference type="KEGG" id="bmeg:BG04_3034"/>
<evidence type="ECO:0000256" key="4">
    <source>
        <dbReference type="ARBA" id="ARBA00022692"/>
    </source>
</evidence>
<evidence type="ECO:0000256" key="12">
    <source>
        <dbReference type="SAM" id="Phobius"/>
    </source>
</evidence>
<dbReference type="PANTHER" id="PTHR43221">
    <property type="entry name" value="PROTEASE HTPX"/>
    <property type="match status" value="1"/>
</dbReference>
<dbReference type="GO" id="GO:0046872">
    <property type="term" value="F:metal ion binding"/>
    <property type="evidence" value="ECO:0007669"/>
    <property type="project" value="UniProtKB-KW"/>
</dbReference>
<keyword evidence="10 12" id="KW-0472">Membrane</keyword>
<keyword evidence="8 12" id="KW-1133">Transmembrane helix</keyword>
<evidence type="ECO:0000259" key="13">
    <source>
        <dbReference type="Pfam" id="PF01435"/>
    </source>
</evidence>
<keyword evidence="3 11" id="KW-0645">Protease</keyword>
<feature type="domain" description="Peptidase M48" evidence="13">
    <location>
        <begin position="74"/>
        <end position="151"/>
    </location>
</feature>
<organism evidence="14 15">
    <name type="scientific">Priestia megaterium (strain ATCC 14581 / DSM 32 / CCUG 1817 / JCM 2506 / NBRC 15308 / NCIMB 9376 / NCTC 10342 / NRRL B-14308 / VKM B-512 / Ford 19)</name>
    <name type="common">Bacillus megaterium</name>
    <dbReference type="NCBI Taxonomy" id="1348623"/>
    <lineage>
        <taxon>Bacteria</taxon>
        <taxon>Bacillati</taxon>
        <taxon>Bacillota</taxon>
        <taxon>Bacilli</taxon>
        <taxon>Bacillales</taxon>
        <taxon>Bacillaceae</taxon>
        <taxon>Priestia</taxon>
    </lineage>
</organism>
<dbReference type="Proteomes" id="UP000031829">
    <property type="component" value="Chromosome"/>
</dbReference>
<dbReference type="InterPro" id="IPR050083">
    <property type="entry name" value="HtpX_protease"/>
</dbReference>
<protein>
    <submittedName>
        <fullName evidence="14">Peptidase M48 family protein</fullName>
    </submittedName>
</protein>
<dbReference type="EMBL" id="CP009920">
    <property type="protein sequence ID" value="AJI21143.1"/>
    <property type="molecule type" value="Genomic_DNA"/>
</dbReference>
<proteinExistence type="inferred from homology"/>
<evidence type="ECO:0000256" key="5">
    <source>
        <dbReference type="ARBA" id="ARBA00022723"/>
    </source>
</evidence>
<evidence type="ECO:0000256" key="9">
    <source>
        <dbReference type="ARBA" id="ARBA00023049"/>
    </source>
</evidence>
<evidence type="ECO:0000256" key="11">
    <source>
        <dbReference type="RuleBase" id="RU003983"/>
    </source>
</evidence>
<dbReference type="InterPro" id="IPR001915">
    <property type="entry name" value="Peptidase_M48"/>
</dbReference>
<keyword evidence="9 11" id="KW-0482">Metalloprotease</keyword>
<feature type="transmembrane region" description="Helical" evidence="12">
    <location>
        <begin position="36"/>
        <end position="56"/>
    </location>
</feature>
<dbReference type="PANTHER" id="PTHR43221:SF1">
    <property type="entry name" value="PROTEASE HTPX"/>
    <property type="match status" value="1"/>
</dbReference>
<comment type="cofactor">
    <cofactor evidence="11">
        <name>Zn(2+)</name>
        <dbReference type="ChEBI" id="CHEBI:29105"/>
    </cofactor>
    <text evidence="11">Binds 1 zinc ion per subunit.</text>
</comment>
<evidence type="ECO:0000256" key="3">
    <source>
        <dbReference type="ARBA" id="ARBA00022670"/>
    </source>
</evidence>
<keyword evidence="4 12" id="KW-0812">Transmembrane</keyword>
<accession>A0A0B6AKL7</accession>
<comment type="subcellular location">
    <subcellularLocation>
        <location evidence="1">Cell membrane</location>
        <topology evidence="1">Multi-pass membrane protein</topology>
    </subcellularLocation>
</comment>
<dbReference type="AlphaFoldDB" id="A0A0B6AKL7"/>
<name>A0A0B6AKL7_PRIM2</name>
<feature type="domain" description="Peptidase M48" evidence="13">
    <location>
        <begin position="158"/>
        <end position="241"/>
    </location>
</feature>
<comment type="similarity">
    <text evidence="11">Belongs to the peptidase M48 family.</text>
</comment>
<sequence length="262" mass="30015">MNAKLIHENEKIFFILCMVISLLTYFFLIISFVGIIYLVIGFLITFILHGFSIAQIRNNGVRLTEKQFPHTYHQAKHLSSELDLELPDIYIVQSGGLLNAFATRFFGRHFVVLYSDIVEMIEDNQEKELSFIIAHELVHIKRKHTLYHSLILPALWVPFLGKAYSRACEYTCDRIASVAIGDAKAATQALTILAVGHCLNKKVNQKEFVHTHSQEKGFFMWLTQATSTHPPLAHRIKEINYLAQHPELFDLDSNAFQTNEIA</sequence>
<evidence type="ECO:0000313" key="15">
    <source>
        <dbReference type="Proteomes" id="UP000031829"/>
    </source>
</evidence>
<evidence type="ECO:0000256" key="10">
    <source>
        <dbReference type="ARBA" id="ARBA00023136"/>
    </source>
</evidence>
<dbReference type="GO" id="GO:0005886">
    <property type="term" value="C:plasma membrane"/>
    <property type="evidence" value="ECO:0007669"/>
    <property type="project" value="UniProtKB-SubCell"/>
</dbReference>
<dbReference type="HOGENOM" id="CLU_038900_1_0_9"/>
<dbReference type="Pfam" id="PF01435">
    <property type="entry name" value="Peptidase_M48"/>
    <property type="match status" value="2"/>
</dbReference>
<evidence type="ECO:0000256" key="8">
    <source>
        <dbReference type="ARBA" id="ARBA00022989"/>
    </source>
</evidence>
<reference evidence="14 15" key="1">
    <citation type="journal article" date="2015" name="Genome Announc.">
        <title>Complete genome sequences for 35 biothreat assay-relevant bacillus species.</title>
        <authorList>
            <person name="Johnson S.L."/>
            <person name="Daligault H.E."/>
            <person name="Davenport K.W."/>
            <person name="Jaissle J."/>
            <person name="Frey K.G."/>
            <person name="Ladner J.T."/>
            <person name="Broomall S.M."/>
            <person name="Bishop-Lilly K.A."/>
            <person name="Bruce D.C."/>
            <person name="Gibbons H.S."/>
            <person name="Coyne S.R."/>
            <person name="Lo C.C."/>
            <person name="Meincke L."/>
            <person name="Munk A.C."/>
            <person name="Koroleva G.I."/>
            <person name="Rosenzweig C.N."/>
            <person name="Palacios G.F."/>
            <person name="Redden C.L."/>
            <person name="Minogue T.D."/>
            <person name="Chain P.S."/>
        </authorList>
    </citation>
    <scope>NUCLEOTIDE SEQUENCE [LARGE SCALE GENOMIC DNA]</scope>
    <source>
        <strain evidence="15">ATCC 14581 / DSM 32 / JCM 2506 / NBRC 15308 / NCIMB 9376 / NCTC 10342 / NRRL B-14308 / VKM B-512</strain>
    </source>
</reference>
<dbReference type="CDD" id="cd07325">
    <property type="entry name" value="M48_Ste24p_like"/>
    <property type="match status" value="1"/>
</dbReference>
<evidence type="ECO:0000256" key="2">
    <source>
        <dbReference type="ARBA" id="ARBA00022475"/>
    </source>
</evidence>
<evidence type="ECO:0000313" key="14">
    <source>
        <dbReference type="EMBL" id="AJI21143.1"/>
    </source>
</evidence>
<keyword evidence="7 11" id="KW-0862">Zinc</keyword>
<dbReference type="Gene3D" id="3.30.2010.10">
    <property type="entry name" value="Metalloproteases ('zincins'), catalytic domain"/>
    <property type="match status" value="1"/>
</dbReference>
<dbReference type="GO" id="GO:0004222">
    <property type="term" value="F:metalloendopeptidase activity"/>
    <property type="evidence" value="ECO:0007669"/>
    <property type="project" value="InterPro"/>
</dbReference>